<comment type="similarity">
    <text evidence="8 10">Belongs to the E3 ubiquitin-protein ligase UBR1-like family.</text>
</comment>
<dbReference type="GO" id="GO:0061630">
    <property type="term" value="F:ubiquitin protein ligase activity"/>
    <property type="evidence" value="ECO:0007669"/>
    <property type="project" value="UniProtKB-UniRule"/>
</dbReference>
<comment type="catalytic activity">
    <reaction evidence="1 10">
        <text>S-ubiquitinyl-[E2 ubiquitin-conjugating enzyme]-L-cysteine + [acceptor protein]-L-lysine = [E2 ubiquitin-conjugating enzyme]-L-cysteine + N(6)-ubiquitinyl-[acceptor protein]-L-lysine.</text>
        <dbReference type="EC" id="2.3.2.27"/>
    </reaction>
</comment>
<feature type="compositionally biased region" description="Basic and acidic residues" evidence="11">
    <location>
        <begin position="194"/>
        <end position="206"/>
    </location>
</feature>
<dbReference type="Pfam" id="PF18995">
    <property type="entry name" value="PRT6_C"/>
    <property type="match status" value="1"/>
</dbReference>
<dbReference type="PANTHER" id="PTHR21497:SF24">
    <property type="entry name" value="E3 UBIQUITIN-PROTEIN LIGASE UBR1"/>
    <property type="match status" value="1"/>
</dbReference>
<evidence type="ECO:0000256" key="2">
    <source>
        <dbReference type="ARBA" id="ARBA00004906"/>
    </source>
</evidence>
<dbReference type="PANTHER" id="PTHR21497">
    <property type="entry name" value="UBIQUITIN LIGASE E3 ALPHA-RELATED"/>
    <property type="match status" value="1"/>
</dbReference>
<feature type="region of interest" description="Disordered" evidence="11">
    <location>
        <begin position="618"/>
        <end position="663"/>
    </location>
</feature>
<keyword evidence="6 10" id="KW-0833">Ubl conjugation pathway</keyword>
<feature type="region of interest" description="Disordered" evidence="11">
    <location>
        <begin position="1"/>
        <end position="51"/>
    </location>
</feature>
<feature type="region of interest" description="Disordered" evidence="11">
    <location>
        <begin position="2127"/>
        <end position="2165"/>
    </location>
</feature>
<evidence type="ECO:0000313" key="14">
    <source>
        <dbReference type="Proteomes" id="UP001224775"/>
    </source>
</evidence>
<evidence type="ECO:0000256" key="11">
    <source>
        <dbReference type="SAM" id="MobiDB-lite"/>
    </source>
</evidence>
<evidence type="ECO:0000256" key="3">
    <source>
        <dbReference type="ARBA" id="ARBA00022679"/>
    </source>
</evidence>
<keyword evidence="4 10" id="KW-0479">Metal-binding</keyword>
<dbReference type="GO" id="GO:0016567">
    <property type="term" value="P:protein ubiquitination"/>
    <property type="evidence" value="ECO:0007669"/>
    <property type="project" value="UniProtKB-UniRule"/>
</dbReference>
<evidence type="ECO:0000256" key="7">
    <source>
        <dbReference type="ARBA" id="ARBA00022833"/>
    </source>
</evidence>
<evidence type="ECO:0000313" key="13">
    <source>
        <dbReference type="EMBL" id="KAK1741347.1"/>
    </source>
</evidence>
<feature type="compositionally biased region" description="Polar residues" evidence="11">
    <location>
        <begin position="2667"/>
        <end position="2678"/>
    </location>
</feature>
<comment type="pathway">
    <text evidence="2 10">Protein modification; protein ubiquitination.</text>
</comment>
<dbReference type="SMART" id="SM00396">
    <property type="entry name" value="ZnF_UBR1"/>
    <property type="match status" value="1"/>
</dbReference>
<dbReference type="GO" id="GO:0008270">
    <property type="term" value="F:zinc ion binding"/>
    <property type="evidence" value="ECO:0007669"/>
    <property type="project" value="UniProtKB-UniRule"/>
</dbReference>
<keyword evidence="14" id="KW-1185">Reference proteome</keyword>
<feature type="compositionally biased region" description="Polar residues" evidence="11">
    <location>
        <begin position="40"/>
        <end position="51"/>
    </location>
</feature>
<dbReference type="Pfam" id="PF22960">
    <property type="entry name" value="WHD_UBR1"/>
    <property type="match status" value="1"/>
</dbReference>
<keyword evidence="7 10" id="KW-0862">Zinc</keyword>
<sequence>MSTVGGGIGYNDAINPSNTSDTANSNIIANRSKTEPKSPKPQTTMEITSKSGTYPLPANVNFVPGGIQYSNAKVVDDENMGVGAGGECVSSCTMAHLNKWDFINKGAIIRRALEADVTLRKYALKFSESNNNTTPPGHRLPSLSHLANSALVNPLTSVPPSSASQWAEQMILEYMDGRYEKRYNEHSSSSSSDPETKFDIPSESKHLSNISTHDANASKLLEDAISAAWAQEKITTGRTRSDSVSNSPSKFSKVADGSTPNEMDDDENARPPSLSSLLKSLHQLQQGHDPNANNKQSSHGHATGECCGYVFRRGDIAWNCRTCQTDATCVLCEACFRESDHEGHEVFFHRTTPGGCCDCGDVEAWDVKGMCWKHRPIEEEKGEEDEEEGGMNDVDTNVADEDNEVIDDDFEAVRAAKKSRLEQIRHVEGAPSPHPNATLEPQPFPPRLAAALGVIIGSIIQSVYTAAEGSAVGADAGQWRLKWADEICNLWNGVSDDEEYYRRASVLKAQLETRTAATANKGNTTNVPMWTLPQQVLDAHNEHYLGKLPTNHKLFLRLHNDDVHTFDEVIGALRSPTSSSTPTVPMGGLGSIGQIGGSGMSGSEILAIAFSTSATVDPDNNMMATTPAPPTNEATSSSRRLRTNDSDVTQPPERRFRGENTPSFQNNMHQFVANVDIPDPPTAPLVTSFDAAEELTRRVDAEGQVLVREYETLNGASVGFSRLREPGLLCSVVTTARVDAEERAKVLLEWLSGLLSDHPVVRAIVVQALVDVTDGEDVLCSQEKENDGASQGVAVWSNPRMLPSWSGTNEQWWNANNNDKSSIPAWRKRLDAFPPHLESSYLTRQEGRELFLRGMMGKFADQFVSITGADPDFYAHVPYSLPDSRDDEKINFTHPILKKSADKSKPSSGWTLSQAFGSKNEANVDTTVVLRSPVFVVDTDLRKHQESENLTSTLFPHKKCAGLSLVSGVSHVDDNGSLGYRYGNSSMGVTTKEHAQRVASCSSFLAPTSPLLLILLLDPYSPKLLRSNLHRLFLSLLTNPRFKSRFAASLGAVVYRPTSNLFCAGIGTEADTLLGFTVQLFTTGSLIKALGNLEATKTLLCREDKVVDAEISCVSTLPIAHSVVRSIHTNILGATKEVTSQVGRAARNNDEDNASSSNLTISEHPLNTRLPAAPDDKFIDSRCMKHKRLPHLLRDLEYIFETPGTAVKLLKSTRASNNTHTNSGVDAMNDSITPSPSFVSPSAAPNNSASFPNAIEFPIIWARLLRLGQGIDSQKRRISGGHIEYEEDRWLHAYGLSLNLSGTGDALAESPFSSSSYNVPEQSLSLLTSSTRTTNKEAVSSLFAAFFREIKMWLYREGLLESSSSRTRDSIGLEALQRSTLHVSASQLDASSIERIVEATGAIVSQSCDIACEKGVRNLPEAKLALLEAALLHERTKMSSLSDGSCSHGPVMGDWVKVPHSPLAGDCFSFHLPLHRALARSILCFCSAIVPAEERSENPNNWWRLPLLDDDDGFASDDTTADGIMFKPDSLSSLVRSTHKSSNFRVVWSSGPECSTPEAQLRKSRSRLMSSLLASTKVVHSLCDHPLRCIAASQQIDHHMWAKNGASTAGMALNYGSIPLCRSLRDLDLTMVQMSACGFNVGLGARRVFALLSNRFSLENYLCDPDRKNSFGRVAWVKPPRMQEPEHPELLAESFFTTVCVLVSDLPPPPPTSLDDNSVLRRNLRRELLHALAVEPRSHSEAMQAASAAVSRRDETEGNIGSSGGASSVRTVFAEVLQSIGQQRNQGSRSAPRTYELKADASDEYDPSFYHLRKTEHQHAMDNIARLRKQKASASSSKEMVLPLVAEPPQGHPRFLACRLLIHLPSMFAAARRYLMYALFSGSWLPPSKPEPDIIANIEMLGDTAMDISGSSRPPPNREYSRAASSMSGKSAVTTNGKPFSPETVASSSKSFLEVLHILTLQVHTLEECSGLHKQLPFLDHEQKALSSGVNIDSYLKQLLHVPRSLVNVWALQCAPDGPLPSDGSGENRGSVLGILIALYEHRDNAKGASGGQKSGNDDHGGARALSSDGLKWLLRFFSALVDGAEGIKDACEAATSGVPIDSSPSGQLCDDPQTRNKIQRMLANLPDLWPGANDDSSTDAASSNGANEKMKESQKAAQARAMARMKKLQSKFAESMSSQFNDESEKKLVDDDEENLCIICKCDDADGDNGPMGYLGHVQRSRVAQLSSKSILGQTGASGSDDLNNFYRVAGGKGCQLRSTESMGSAPVAFLPLGSIVEVLQSKISPQLGLLSRRVYVRHVTEHQNGSEAAQGWASIQSWHGYTILSPLNTLCYTNTRWGPTRPIIRQCGHAAHLKCVDSHCLSLHQRAASNQPYDGRFSANIEDGEFLCPLCKQLSNIVIPEDRCIEVDPAVPPSPTTSSNEDVEDIDVVKDVTIIPFSDIFRKENISYPDEDEATQSFGSNLLQAMQLPKPRLREREYWHSALRKWDFDDTESETNPQIGSVLRLMRQLLVSWSATGHSAAAAEASGRGVREVVFGEVTYGITDPWSGYESKSRDSHPMLLELKRTLVATSSLFGLVSLEMEKQLGNCTDKARGQAVNVIENLIGDILGGDHWTATATSTRERHEWSAATSIVSSMMCHVSKGDTVSLSREARAVAAAMWTITGSESPVSDGSTSAMDVDDPSPEVAVNDGGNGGNGNQESEVISSRNPSRSATQPRPVLPPKPLALYRAERNLALELGADWGTLDPFKIESGQKKTPFRPAVASAFLYVPLLGWDLNTLAGAVFSSLLSTSSSAGIKDLLQAARILYVGRLAQVLSTPSGFLPGNSTPEEDYDDFDDEPGWDDAKKKIESASIRELLTFCRGSLPSKIEPDCSAMDDGSLLQQVGNAILPFGRTLTLLLRASASVLRQRQRRGKGESNTFEAMTKVLESGQTMKVDDGFQLMEIIGGPLPSSILKSDSTSSWTSLITRWLTALVGFEAYHGTRGCGLVFDERKKTWIASAERDSPGKVSSLQNIQVEPSASAVEVAAQLPSQGDEMNDDDPDEDVIGEEDSVDFSHNGSDDDNVSDDDDDDDDEDEAMEFGDDPLLNFNDDELLRSDDESDAADMDVDNAFAPIFARANNRRALNVLSSYLLSDPDIELMNDDLSDVNASLTEPDGSKISGANDRMFAHVSRAAILPYQPSILGLSKIGPGPRGQRDEQFEYKIAGNAMKDLSHLGMVHLSGTPPSCLVKLPKSFVELYSIVNKVKGRESNSDDADDGYETAVCLLTGAVMRSGSKSKRDRETNGACTVYARKTGSGIGIFFLIQKCTVLLMHNNKSAYSPSLYVDEHGEEDVGLRRGRPLYFSEERYQVLETLWRTHGIPREVSQIRSTSDRVIRDNWY</sequence>
<evidence type="ECO:0000256" key="4">
    <source>
        <dbReference type="ARBA" id="ARBA00022723"/>
    </source>
</evidence>
<feature type="region of interest" description="Disordered" evidence="11">
    <location>
        <begin position="1736"/>
        <end position="1766"/>
    </location>
</feature>
<dbReference type="FunFam" id="2.10.110.30:FF:000002">
    <property type="entry name" value="Putative e3 ubiquitin-protein ligase ubr3"/>
    <property type="match status" value="1"/>
</dbReference>
<dbReference type="InterPro" id="IPR039164">
    <property type="entry name" value="UBR1-like"/>
</dbReference>
<evidence type="ECO:0000256" key="5">
    <source>
        <dbReference type="ARBA" id="ARBA00022771"/>
    </source>
</evidence>
<name>A0AAD8Y8B1_9STRA</name>
<evidence type="ECO:0000256" key="8">
    <source>
        <dbReference type="ARBA" id="ARBA00046341"/>
    </source>
</evidence>
<comment type="function">
    <text evidence="10">Ubiquitin ligase protein which is a component of the N-end rule pathway. Recognizes and binds to proteins bearing specific N-terminal residues that are destabilizing according to the N-end rule, leading to their ubiquitination and subsequent degradation.</text>
</comment>
<dbReference type="GO" id="GO:0005737">
    <property type="term" value="C:cytoplasm"/>
    <property type="evidence" value="ECO:0007669"/>
    <property type="project" value="TreeGrafter"/>
</dbReference>
<feature type="compositionally biased region" description="Low complexity" evidence="11">
    <location>
        <begin position="2132"/>
        <end position="2148"/>
    </location>
</feature>
<feature type="region of interest" description="Disordered" evidence="11">
    <location>
        <begin position="2667"/>
        <end position="2724"/>
    </location>
</feature>
<feature type="compositionally biased region" description="Low complexity" evidence="11">
    <location>
        <begin position="620"/>
        <end position="638"/>
    </location>
</feature>
<keyword evidence="5 10" id="KW-0863">Zinc-finger</keyword>
<protein>
    <recommendedName>
        <fullName evidence="10">E3 ubiquitin-protein ligase</fullName>
        <ecNumber evidence="10">2.3.2.27</ecNumber>
    </recommendedName>
</protein>
<dbReference type="InterPro" id="IPR003126">
    <property type="entry name" value="Znf_UBR"/>
</dbReference>
<feature type="region of interest" description="Disordered" evidence="11">
    <location>
        <begin position="1146"/>
        <end position="1166"/>
    </location>
</feature>
<feature type="zinc finger region" description="UBR-type" evidence="9">
    <location>
        <begin position="305"/>
        <end position="376"/>
    </location>
</feature>
<dbReference type="EMBL" id="JATAAI010000013">
    <property type="protein sequence ID" value="KAK1741347.1"/>
    <property type="molecule type" value="Genomic_DNA"/>
</dbReference>
<proteinExistence type="inferred from homology"/>
<dbReference type="GO" id="GO:0000151">
    <property type="term" value="C:ubiquitin ligase complex"/>
    <property type="evidence" value="ECO:0007669"/>
    <property type="project" value="TreeGrafter"/>
</dbReference>
<evidence type="ECO:0000256" key="9">
    <source>
        <dbReference type="PROSITE-ProRule" id="PRU00508"/>
    </source>
</evidence>
<organism evidence="13 14">
    <name type="scientific">Skeletonema marinoi</name>
    <dbReference type="NCBI Taxonomy" id="267567"/>
    <lineage>
        <taxon>Eukaryota</taxon>
        <taxon>Sar</taxon>
        <taxon>Stramenopiles</taxon>
        <taxon>Ochrophyta</taxon>
        <taxon>Bacillariophyta</taxon>
        <taxon>Coscinodiscophyceae</taxon>
        <taxon>Thalassiosirophycidae</taxon>
        <taxon>Thalassiosirales</taxon>
        <taxon>Skeletonemataceae</taxon>
        <taxon>Skeletonema</taxon>
        <taxon>Skeletonema marinoi-dohrnii complex</taxon>
    </lineage>
</organism>
<accession>A0AAD8Y8B1</accession>
<dbReference type="GO" id="GO:0071596">
    <property type="term" value="P:ubiquitin-dependent protein catabolic process via the N-end rule pathway"/>
    <property type="evidence" value="ECO:0007669"/>
    <property type="project" value="UniProtKB-UniRule"/>
</dbReference>
<evidence type="ECO:0000256" key="6">
    <source>
        <dbReference type="ARBA" id="ARBA00022786"/>
    </source>
</evidence>
<feature type="region of interest" description="Disordered" evidence="11">
    <location>
        <begin position="378"/>
        <end position="402"/>
    </location>
</feature>
<feature type="compositionally biased region" description="Polar residues" evidence="11">
    <location>
        <begin position="1923"/>
        <end position="1940"/>
    </location>
</feature>
<feature type="compositionally biased region" description="Acidic residues" evidence="11">
    <location>
        <begin position="3038"/>
        <end position="3055"/>
    </location>
</feature>
<keyword evidence="3 10" id="KW-0808">Transferase</keyword>
<dbReference type="Proteomes" id="UP001224775">
    <property type="component" value="Unassembled WGS sequence"/>
</dbReference>
<dbReference type="InterPro" id="IPR055194">
    <property type="entry name" value="UBR1-like_WH"/>
</dbReference>
<dbReference type="EC" id="2.3.2.27" evidence="10"/>
<keyword evidence="13" id="KW-0012">Acyltransferase</keyword>
<feature type="region of interest" description="Disordered" evidence="11">
    <location>
        <begin position="235"/>
        <end position="273"/>
    </location>
</feature>
<feature type="compositionally biased region" description="Polar residues" evidence="11">
    <location>
        <begin position="235"/>
        <end position="250"/>
    </location>
</feature>
<feature type="region of interest" description="Disordered" evidence="11">
    <location>
        <begin position="183"/>
        <end position="209"/>
    </location>
</feature>
<dbReference type="InterPro" id="IPR044046">
    <property type="entry name" value="E3_ligase_UBR-like_C"/>
</dbReference>
<feature type="compositionally biased region" description="Acidic residues" evidence="11">
    <location>
        <begin position="380"/>
        <end position="390"/>
    </location>
</feature>
<dbReference type="PROSITE" id="PS51157">
    <property type="entry name" value="ZF_UBR"/>
    <property type="match status" value="1"/>
</dbReference>
<reference evidence="13" key="1">
    <citation type="submission" date="2023-06" db="EMBL/GenBank/DDBJ databases">
        <title>Survivors Of The Sea: Transcriptome response of Skeletonema marinoi to long-term dormancy.</title>
        <authorList>
            <person name="Pinder M.I.M."/>
            <person name="Kourtchenko O."/>
            <person name="Robertson E.K."/>
            <person name="Larsson T."/>
            <person name="Maumus F."/>
            <person name="Osuna-Cruz C.M."/>
            <person name="Vancaester E."/>
            <person name="Stenow R."/>
            <person name="Vandepoele K."/>
            <person name="Ploug H."/>
            <person name="Bruchert V."/>
            <person name="Godhe A."/>
            <person name="Topel M."/>
        </authorList>
    </citation>
    <scope>NUCLEOTIDE SEQUENCE</scope>
    <source>
        <strain evidence="13">R05AC</strain>
    </source>
</reference>
<dbReference type="CDD" id="cd19673">
    <property type="entry name" value="UBR-box_UBR3"/>
    <property type="match status" value="1"/>
</dbReference>
<dbReference type="Pfam" id="PF02207">
    <property type="entry name" value="zf-UBR"/>
    <property type="match status" value="1"/>
</dbReference>
<evidence type="ECO:0000256" key="10">
    <source>
        <dbReference type="RuleBase" id="RU366018"/>
    </source>
</evidence>
<evidence type="ECO:0000259" key="12">
    <source>
        <dbReference type="PROSITE" id="PS51157"/>
    </source>
</evidence>
<feature type="domain" description="UBR-type" evidence="12">
    <location>
        <begin position="305"/>
        <end position="376"/>
    </location>
</feature>
<feature type="compositionally biased region" description="Polar residues" evidence="11">
    <location>
        <begin position="2701"/>
        <end position="2717"/>
    </location>
</feature>
<feature type="compositionally biased region" description="Polar residues" evidence="11">
    <location>
        <begin position="14"/>
        <end position="31"/>
    </location>
</feature>
<feature type="region of interest" description="Disordered" evidence="11">
    <location>
        <begin position="3033"/>
        <end position="3093"/>
    </location>
</feature>
<dbReference type="Gene3D" id="2.10.110.30">
    <property type="match status" value="1"/>
</dbReference>
<feature type="region of interest" description="Disordered" evidence="11">
    <location>
        <begin position="1906"/>
        <end position="1940"/>
    </location>
</feature>
<evidence type="ECO:0000256" key="1">
    <source>
        <dbReference type="ARBA" id="ARBA00000900"/>
    </source>
</evidence>
<feature type="compositionally biased region" description="Acidic residues" evidence="11">
    <location>
        <begin position="3063"/>
        <end position="3085"/>
    </location>
</feature>
<comment type="caution">
    <text evidence="13">The sequence shown here is derived from an EMBL/GenBank/DDBJ whole genome shotgun (WGS) entry which is preliminary data.</text>
</comment>
<gene>
    <name evidence="13" type="ORF">QTG54_007825</name>
</gene>